<dbReference type="STRING" id="158441.A0A226DT24"/>
<keyword evidence="3" id="KW-1185">Reference proteome</keyword>
<evidence type="ECO:0000256" key="1">
    <source>
        <dbReference type="ARBA" id="ARBA00005705"/>
    </source>
</evidence>
<dbReference type="PANTHER" id="PTHR12994:SF17">
    <property type="entry name" value="LD30995P"/>
    <property type="match status" value="1"/>
</dbReference>
<name>A0A226DT24_FOLCA</name>
<dbReference type="PANTHER" id="PTHR12994">
    <property type="entry name" value="SECERNIN"/>
    <property type="match status" value="1"/>
</dbReference>
<dbReference type="AlphaFoldDB" id="A0A226DT24"/>
<protein>
    <submittedName>
        <fullName evidence="2">Secernin-3</fullName>
    </submittedName>
</protein>
<dbReference type="GO" id="GO:0006508">
    <property type="term" value="P:proteolysis"/>
    <property type="evidence" value="ECO:0007669"/>
    <property type="project" value="InterPro"/>
</dbReference>
<accession>A0A226DT24</accession>
<dbReference type="OrthoDB" id="5175656at2759"/>
<gene>
    <name evidence="2" type="ORF">Fcan01_16525</name>
</gene>
<organism evidence="2 3">
    <name type="scientific">Folsomia candida</name>
    <name type="common">Springtail</name>
    <dbReference type="NCBI Taxonomy" id="158441"/>
    <lineage>
        <taxon>Eukaryota</taxon>
        <taxon>Metazoa</taxon>
        <taxon>Ecdysozoa</taxon>
        <taxon>Arthropoda</taxon>
        <taxon>Hexapoda</taxon>
        <taxon>Collembola</taxon>
        <taxon>Entomobryomorpha</taxon>
        <taxon>Isotomoidea</taxon>
        <taxon>Isotomidae</taxon>
        <taxon>Proisotominae</taxon>
        <taxon>Folsomia</taxon>
    </lineage>
</organism>
<proteinExistence type="inferred from homology"/>
<dbReference type="Proteomes" id="UP000198287">
    <property type="component" value="Unassembled WGS sequence"/>
</dbReference>
<comment type="caution">
    <text evidence="2">The sequence shown here is derived from an EMBL/GenBank/DDBJ whole genome shotgun (WGS) entry which is preliminary data.</text>
</comment>
<dbReference type="EMBL" id="LNIX01000011">
    <property type="protein sequence ID" value="OXA48645.1"/>
    <property type="molecule type" value="Genomic_DNA"/>
</dbReference>
<dbReference type="InterPro" id="IPR005322">
    <property type="entry name" value="Peptidase_C69"/>
</dbReference>
<reference evidence="2 3" key="1">
    <citation type="submission" date="2015-12" db="EMBL/GenBank/DDBJ databases">
        <title>The genome of Folsomia candida.</title>
        <authorList>
            <person name="Faddeeva A."/>
            <person name="Derks M.F."/>
            <person name="Anvar Y."/>
            <person name="Smit S."/>
            <person name="Van Straalen N."/>
            <person name="Roelofs D."/>
        </authorList>
    </citation>
    <scope>NUCLEOTIDE SEQUENCE [LARGE SCALE GENOMIC DNA]</scope>
    <source>
        <strain evidence="2 3">VU population</strain>
        <tissue evidence="2">Whole body</tissue>
    </source>
</reference>
<dbReference type="GO" id="GO:0070004">
    <property type="term" value="F:cysteine-type exopeptidase activity"/>
    <property type="evidence" value="ECO:0007669"/>
    <property type="project" value="InterPro"/>
</dbReference>
<dbReference type="Pfam" id="PF03577">
    <property type="entry name" value="Peptidase_C69"/>
    <property type="match status" value="1"/>
</dbReference>
<evidence type="ECO:0000313" key="2">
    <source>
        <dbReference type="EMBL" id="OXA48645.1"/>
    </source>
</evidence>
<dbReference type="GO" id="GO:0016805">
    <property type="term" value="F:dipeptidase activity"/>
    <property type="evidence" value="ECO:0007669"/>
    <property type="project" value="InterPro"/>
</dbReference>
<dbReference type="OMA" id="YGMGGNC"/>
<dbReference type="Gene3D" id="3.60.60.10">
    <property type="entry name" value="Penicillin V Acylase, Chain A"/>
    <property type="match status" value="1"/>
</dbReference>
<comment type="similarity">
    <text evidence="1">Belongs to the peptidase C69 family. Secernin subfamily.</text>
</comment>
<sequence>MKPISCDTFVCLPPHTVNNCVVFGKNSDRPSDEVQEIVYVPRQTHDKSVPEKCTYIEIDQVDETFATILSKPSWMWGAEMGANEYGVCIGNEAVWTKLNNAKEDIKPKLLGMDLVRLALIRSKTASHAVTVLTTLFERHGQGGPCSDSMKNWSYHNSFLIADKTEAYVLETAGSLWAAERVTSGYRNISNDLSIRTKIDLMSDGLMEKAVTLGFWDGVTPFDFSAVFGTSSADEDEDRRFSEGKKLLGKYSSDNKFDENCMMKILRDGPSGICMGCDGSFVSTSSQVSVLHGGGGCQDIHYFTGTPDPEYSAFKPWIFIENVTVLSTTSHLSGVKSPEGGRNGKHALYKEHEKCYRMLVKSKKLKESLMEVENGWIAMTKKLVDDYKYAVGKDDDKEKRVIMEQLWNLFDSCVTQELEFYGKYVSK</sequence>
<evidence type="ECO:0000313" key="3">
    <source>
        <dbReference type="Proteomes" id="UP000198287"/>
    </source>
</evidence>